<dbReference type="InterPro" id="IPR007918">
    <property type="entry name" value="MDM35_apoptosis"/>
</dbReference>
<reference evidence="6" key="1">
    <citation type="submission" date="2022-11" db="UniProtKB">
        <authorList>
            <consortium name="WormBaseParasite"/>
        </authorList>
    </citation>
    <scope>IDENTIFICATION</scope>
</reference>
<evidence type="ECO:0000256" key="2">
    <source>
        <dbReference type="ARBA" id="ARBA00023157"/>
    </source>
</evidence>
<organism evidence="5 6">
    <name type="scientific">Plectus sambesii</name>
    <dbReference type="NCBI Taxonomy" id="2011161"/>
    <lineage>
        <taxon>Eukaryota</taxon>
        <taxon>Metazoa</taxon>
        <taxon>Ecdysozoa</taxon>
        <taxon>Nematoda</taxon>
        <taxon>Chromadorea</taxon>
        <taxon>Plectida</taxon>
        <taxon>Plectina</taxon>
        <taxon>Plectoidea</taxon>
        <taxon>Plectidae</taxon>
        <taxon>Plectus</taxon>
    </lineage>
</organism>
<feature type="region of interest" description="Disordered" evidence="4">
    <location>
        <begin position="76"/>
        <end position="96"/>
    </location>
</feature>
<dbReference type="PANTHER" id="PTHR46403">
    <property type="entry name" value="TP53-REGULATED INHIBITOR OF APOPTOSIS 1"/>
    <property type="match status" value="1"/>
</dbReference>
<evidence type="ECO:0000256" key="3">
    <source>
        <dbReference type="ARBA" id="ARBA00023706"/>
    </source>
</evidence>
<proteinExistence type="inferred from homology"/>
<dbReference type="Pfam" id="PF05254">
    <property type="entry name" value="UPF0203"/>
    <property type="match status" value="1"/>
</dbReference>
<dbReference type="Proteomes" id="UP000887566">
    <property type="component" value="Unplaced"/>
</dbReference>
<sequence length="96" mass="10874">MDRMNSISQDCNELKHKYDDCFNDWFINGYLKEKPDAKRGANKKAVVPCEALLLAYQECTKQALETKGIKLSEVTQDILGTDQDKSRTHPGGKPKN</sequence>
<protein>
    <submittedName>
        <fullName evidence="6">Uncharacterized protein</fullName>
    </submittedName>
</protein>
<evidence type="ECO:0000313" key="5">
    <source>
        <dbReference type="Proteomes" id="UP000887566"/>
    </source>
</evidence>
<dbReference type="AlphaFoldDB" id="A0A914X7H7"/>
<comment type="similarity">
    <text evidence="1">Belongs to the TRIAP1/MDM35 family.</text>
</comment>
<dbReference type="GO" id="GO:0045332">
    <property type="term" value="P:phospholipid translocation"/>
    <property type="evidence" value="ECO:0007669"/>
    <property type="project" value="TreeGrafter"/>
</dbReference>
<evidence type="ECO:0000256" key="1">
    <source>
        <dbReference type="ARBA" id="ARBA00006196"/>
    </source>
</evidence>
<evidence type="ECO:0000313" key="6">
    <source>
        <dbReference type="WBParaSite" id="PSAMB.scaffold6746size8865.g29033.t1"/>
    </source>
</evidence>
<comment type="catalytic activity">
    <reaction evidence="3">
        <text>a 1,2-diacyl-sn-glycero-3-phosphate(in) = a 1,2-diacyl-sn-glycero-3-phosphate(out)</text>
        <dbReference type="Rhea" id="RHEA:36435"/>
        <dbReference type="ChEBI" id="CHEBI:58608"/>
    </reaction>
</comment>
<evidence type="ECO:0000256" key="4">
    <source>
        <dbReference type="SAM" id="MobiDB-lite"/>
    </source>
</evidence>
<dbReference type="GO" id="GO:1990050">
    <property type="term" value="F:phosphatidic acid transfer activity"/>
    <property type="evidence" value="ECO:0007669"/>
    <property type="project" value="TreeGrafter"/>
</dbReference>
<dbReference type="GO" id="GO:0005634">
    <property type="term" value="C:nucleus"/>
    <property type="evidence" value="ECO:0007669"/>
    <property type="project" value="TreeGrafter"/>
</dbReference>
<keyword evidence="5" id="KW-1185">Reference proteome</keyword>
<name>A0A914X7H7_9BILA</name>
<accession>A0A914X7H7</accession>
<dbReference type="GO" id="GO:0005829">
    <property type="term" value="C:cytosol"/>
    <property type="evidence" value="ECO:0007669"/>
    <property type="project" value="TreeGrafter"/>
</dbReference>
<dbReference type="WBParaSite" id="PSAMB.scaffold6746size8865.g29033.t1">
    <property type="protein sequence ID" value="PSAMB.scaffold6746size8865.g29033.t1"/>
    <property type="gene ID" value="PSAMB.scaffold6746size8865.g29033"/>
</dbReference>
<dbReference type="GO" id="GO:0005758">
    <property type="term" value="C:mitochondrial intermembrane space"/>
    <property type="evidence" value="ECO:0007669"/>
    <property type="project" value="TreeGrafter"/>
</dbReference>
<keyword evidence="2" id="KW-1015">Disulfide bond</keyword>
<dbReference type="PANTHER" id="PTHR46403:SF1">
    <property type="entry name" value="TP53-REGULATED INHIBITOR OF APOPTOSIS 1"/>
    <property type="match status" value="1"/>
</dbReference>